<dbReference type="Proteomes" id="UP000053780">
    <property type="component" value="Unassembled WGS sequence"/>
</dbReference>
<dbReference type="AlphaFoldDB" id="T0L2M5"/>
<dbReference type="EMBL" id="KE647089">
    <property type="protein sequence ID" value="EQB61802.1"/>
    <property type="molecule type" value="Genomic_DNA"/>
</dbReference>
<evidence type="ECO:0000313" key="2">
    <source>
        <dbReference type="Proteomes" id="UP000053780"/>
    </source>
</evidence>
<reference evidence="1 2" key="1">
    <citation type="journal article" date="2013" name="BMC Genomics">
        <title>Genome sequencing and comparative genomics of honey bee microsporidia, Nosema apis reveal novel insights into host-parasite interactions.</title>
        <authorList>
            <person name="Chen Yp."/>
            <person name="Pettis J.S."/>
            <person name="Zhao Y."/>
            <person name="Liu X."/>
            <person name="Tallon L.J."/>
            <person name="Sadzewicz L.D."/>
            <person name="Li R."/>
            <person name="Zheng H."/>
            <person name="Huang S."/>
            <person name="Zhang X."/>
            <person name="Hamilton M.C."/>
            <person name="Pernal S.F."/>
            <person name="Melathopoulos A.P."/>
            <person name="Yan X."/>
            <person name="Evans J.D."/>
        </authorList>
    </citation>
    <scope>NUCLEOTIDE SEQUENCE [LARGE SCALE GENOMIC DNA]</scope>
    <source>
        <strain evidence="1 2">BRL 01</strain>
    </source>
</reference>
<name>T0L2M5_9MICR</name>
<accession>T0L2M5</accession>
<organism evidence="1 2">
    <name type="scientific">Vairimorpha apis BRL 01</name>
    <dbReference type="NCBI Taxonomy" id="1037528"/>
    <lineage>
        <taxon>Eukaryota</taxon>
        <taxon>Fungi</taxon>
        <taxon>Fungi incertae sedis</taxon>
        <taxon>Microsporidia</taxon>
        <taxon>Nosematidae</taxon>
        <taxon>Vairimorpha</taxon>
    </lineage>
</organism>
<evidence type="ECO:0000313" key="1">
    <source>
        <dbReference type="EMBL" id="EQB61802.1"/>
    </source>
</evidence>
<gene>
    <name evidence="1" type="ORF">NAPIS_ORF00625</name>
</gene>
<keyword evidence="2" id="KW-1185">Reference proteome</keyword>
<proteinExistence type="predicted"/>
<dbReference type="HOGENOM" id="CLU_064127_0_0_1"/>
<sequence>MNYPLIYLYNSIEKIHNIFSILLDIIKNDTVVRFDTLNESLKIFCENENENMIMQRYHLLKGQEINAKSKDFFLSCLLTDIFNILNFFINNNSFIFTIFNFIEFKNILYGEFYIVSEINLDYDKVKRDNNNKTAIYLYDVDNNEINKFITIYCKNKILIILSKIWCLNNNLNSFKIIIHTYKEIYESKYLDIRKNIYD</sequence>
<protein>
    <submittedName>
        <fullName evidence="1">Uncharacterized protein</fullName>
    </submittedName>
</protein>
<dbReference type="VEuPathDB" id="MicrosporidiaDB:NAPIS_ORF00625"/>